<dbReference type="InterPro" id="IPR011993">
    <property type="entry name" value="PH-like_dom_sf"/>
</dbReference>
<evidence type="ECO:0000313" key="2">
    <source>
        <dbReference type="Ensembl" id="ENSFHEP00000017678.1"/>
    </source>
</evidence>
<dbReference type="Proteomes" id="UP000265000">
    <property type="component" value="Unplaced"/>
</dbReference>
<protein>
    <recommendedName>
        <fullName evidence="4">PH domain-containing protein</fullName>
    </recommendedName>
</protein>
<dbReference type="STRING" id="8078.ENSFHEP00000017678"/>
<evidence type="ECO:0000256" key="1">
    <source>
        <dbReference type="SAM" id="MobiDB-lite"/>
    </source>
</evidence>
<dbReference type="AlphaFoldDB" id="A0A3Q2PV13"/>
<name>A0A3Q2PV13_FUNHE</name>
<evidence type="ECO:0008006" key="4">
    <source>
        <dbReference type="Google" id="ProtNLM"/>
    </source>
</evidence>
<accession>A0A3Q2PV13</accession>
<feature type="region of interest" description="Disordered" evidence="1">
    <location>
        <begin position="1"/>
        <end position="62"/>
    </location>
</feature>
<dbReference type="Ensembl" id="ENSFHET00000026443.1">
    <property type="protein sequence ID" value="ENSFHEP00000017678.1"/>
    <property type="gene ID" value="ENSFHEG00000019436.1"/>
</dbReference>
<organism evidence="2 3">
    <name type="scientific">Fundulus heteroclitus</name>
    <name type="common">Killifish</name>
    <name type="synonym">Mummichog</name>
    <dbReference type="NCBI Taxonomy" id="8078"/>
    <lineage>
        <taxon>Eukaryota</taxon>
        <taxon>Metazoa</taxon>
        <taxon>Chordata</taxon>
        <taxon>Craniata</taxon>
        <taxon>Vertebrata</taxon>
        <taxon>Euteleostomi</taxon>
        <taxon>Actinopterygii</taxon>
        <taxon>Neopterygii</taxon>
        <taxon>Teleostei</taxon>
        <taxon>Neoteleostei</taxon>
        <taxon>Acanthomorphata</taxon>
        <taxon>Ovalentaria</taxon>
        <taxon>Atherinomorphae</taxon>
        <taxon>Cyprinodontiformes</taxon>
        <taxon>Fundulidae</taxon>
        <taxon>Fundulus</taxon>
    </lineage>
</organism>
<dbReference type="SUPFAM" id="SSF50729">
    <property type="entry name" value="PH domain-like"/>
    <property type="match status" value="1"/>
</dbReference>
<sequence>MQSTNKVSSTQGAVQMRIKNSQSPGDRLSQSKSMVLQDSEVPQKPISRHRRNQSQHGAGAFSFPPVSSLLVDIKGEHLNVAKISENGKKQRKNWTSMWTVLTTDELLLYKDKQETGCINPSYCVQCSLVLENRR</sequence>
<dbReference type="Gene3D" id="2.30.29.30">
    <property type="entry name" value="Pleckstrin-homology domain (PH domain)/Phosphotyrosine-binding domain (PTB)"/>
    <property type="match status" value="1"/>
</dbReference>
<dbReference type="GeneTree" id="ENSGT00940000181338"/>
<reference evidence="2" key="2">
    <citation type="submission" date="2025-09" db="UniProtKB">
        <authorList>
            <consortium name="Ensembl"/>
        </authorList>
    </citation>
    <scope>IDENTIFICATION</scope>
</reference>
<evidence type="ECO:0000313" key="3">
    <source>
        <dbReference type="Proteomes" id="UP000265000"/>
    </source>
</evidence>
<keyword evidence="3" id="KW-1185">Reference proteome</keyword>
<feature type="compositionally biased region" description="Polar residues" evidence="1">
    <location>
        <begin position="1"/>
        <end position="36"/>
    </location>
</feature>
<proteinExistence type="predicted"/>
<reference evidence="2" key="1">
    <citation type="submission" date="2025-08" db="UniProtKB">
        <authorList>
            <consortium name="Ensembl"/>
        </authorList>
    </citation>
    <scope>IDENTIFICATION</scope>
</reference>